<proteinExistence type="predicted"/>
<feature type="region of interest" description="Disordered" evidence="1">
    <location>
        <begin position="307"/>
        <end position="336"/>
    </location>
</feature>
<dbReference type="KEGG" id="kbi:30209042"/>
<name>A0A1B9G7G4_9TREE</name>
<sequence length="336" mass="38441">MQSNIPPPFQHKWTEDQVFILLHKIYCSPPLQQLFFLKLGDNSPESIRMEQHLCLDVLKDTDWMGWMIRDKRVCRDTSGGLVVKDQWPRGLRVVSRLFEGLHPLAEKIKLSLGPVKSSQSLRKGSAEHALWKKWQTQSKHTWYFKYVAIRITLSSRWIYQRPTWGDDQIGRDVESSLIASSIQNTKVIELDPKGNRQSSKVNPNLVPILSVRPRPRLDMDKILARVEGRPPTSTDSPWVQDTKHAPQNCPIVPNQPQSVTTPLDGHETHSRALSQDIYHSINYISVEPPMELHYSLVTSTDADTTLVHSSVSSDQHAQEKAQTRMHSEQDRLPISA</sequence>
<evidence type="ECO:0000313" key="2">
    <source>
        <dbReference type="EMBL" id="OCF26952.1"/>
    </source>
</evidence>
<reference evidence="3" key="2">
    <citation type="submission" date="2013-07" db="EMBL/GenBank/DDBJ databases">
        <authorList>
            <consortium name="The Broad Institute Genome Sequencing Platform"/>
            <person name="Cuomo C."/>
            <person name="Litvintseva A."/>
            <person name="Chen Y."/>
            <person name="Heitman J."/>
            <person name="Sun S."/>
            <person name="Springer D."/>
            <person name="Dromer F."/>
            <person name="Young S.K."/>
            <person name="Zeng Q."/>
            <person name="Gargeya S."/>
            <person name="Fitzgerald M."/>
            <person name="Abouelleil A."/>
            <person name="Alvarado L."/>
            <person name="Berlin A.M."/>
            <person name="Chapman S.B."/>
            <person name="Dewar J."/>
            <person name="Goldberg J."/>
            <person name="Griggs A."/>
            <person name="Gujja S."/>
            <person name="Hansen M."/>
            <person name="Howarth C."/>
            <person name="Imamovic A."/>
            <person name="Larimer J."/>
            <person name="McCowan C."/>
            <person name="Murphy C."/>
            <person name="Pearson M."/>
            <person name="Priest M."/>
            <person name="Roberts A."/>
            <person name="Saif S."/>
            <person name="Shea T."/>
            <person name="Sykes S."/>
            <person name="Wortman J."/>
            <person name="Nusbaum C."/>
            <person name="Birren B."/>
        </authorList>
    </citation>
    <scope>NUCLEOTIDE SEQUENCE</scope>
    <source>
        <strain evidence="3">CBS 10118</strain>
    </source>
</reference>
<keyword evidence="4" id="KW-1185">Reference proteome</keyword>
<reference evidence="3" key="4">
    <citation type="submission" date="2024-02" db="EMBL/GenBank/DDBJ databases">
        <title>Comparative genomics of Cryptococcus and Kwoniella reveals pathogenesis evolution and contrasting modes of karyotype evolution via chromosome fusion or intercentromeric recombination.</title>
        <authorList>
            <person name="Coelho M.A."/>
            <person name="David-Palma M."/>
            <person name="Shea T."/>
            <person name="Bowers K."/>
            <person name="McGinley-Smith S."/>
            <person name="Mohammad A.W."/>
            <person name="Gnirke A."/>
            <person name="Yurkov A.M."/>
            <person name="Nowrousian M."/>
            <person name="Sun S."/>
            <person name="Cuomo C.A."/>
            <person name="Heitman J."/>
        </authorList>
    </citation>
    <scope>NUCLEOTIDE SEQUENCE</scope>
    <source>
        <strain evidence="3">CBS 10118</strain>
    </source>
</reference>
<dbReference type="VEuPathDB" id="FungiDB:I302_04643"/>
<dbReference type="RefSeq" id="XP_019048022.1">
    <property type="nucleotide sequence ID" value="XM_019191274.1"/>
</dbReference>
<evidence type="ECO:0000256" key="1">
    <source>
        <dbReference type="SAM" id="MobiDB-lite"/>
    </source>
</evidence>
<feature type="compositionally biased region" description="Basic and acidic residues" evidence="1">
    <location>
        <begin position="316"/>
        <end position="336"/>
    </location>
</feature>
<organism evidence="2">
    <name type="scientific">Kwoniella bestiolae CBS 10118</name>
    <dbReference type="NCBI Taxonomy" id="1296100"/>
    <lineage>
        <taxon>Eukaryota</taxon>
        <taxon>Fungi</taxon>
        <taxon>Dikarya</taxon>
        <taxon>Basidiomycota</taxon>
        <taxon>Agaricomycotina</taxon>
        <taxon>Tremellomycetes</taxon>
        <taxon>Tremellales</taxon>
        <taxon>Cryptococcaceae</taxon>
        <taxon>Kwoniella</taxon>
    </lineage>
</organism>
<dbReference type="GeneID" id="30209042"/>
<dbReference type="Proteomes" id="UP000092730">
    <property type="component" value="Chromosome 1"/>
</dbReference>
<evidence type="ECO:0000313" key="4">
    <source>
        <dbReference type="Proteomes" id="UP000092730"/>
    </source>
</evidence>
<evidence type="ECO:0000313" key="3">
    <source>
        <dbReference type="EMBL" id="WVW79302.1"/>
    </source>
</evidence>
<reference evidence="2" key="3">
    <citation type="submission" date="2014-01" db="EMBL/GenBank/DDBJ databases">
        <title>Evolution of pathogenesis and genome organization in the Tremellales.</title>
        <authorList>
            <person name="Cuomo C."/>
            <person name="Litvintseva A."/>
            <person name="Heitman J."/>
            <person name="Chen Y."/>
            <person name="Sun S."/>
            <person name="Springer D."/>
            <person name="Dromer F."/>
            <person name="Young S."/>
            <person name="Zeng Q."/>
            <person name="Chapman S."/>
            <person name="Gujja S."/>
            <person name="Saif S."/>
            <person name="Birren B."/>
        </authorList>
    </citation>
    <scope>NUCLEOTIDE SEQUENCE</scope>
    <source>
        <strain evidence="2">CBS 10118</strain>
    </source>
</reference>
<reference evidence="2" key="1">
    <citation type="submission" date="2013-07" db="EMBL/GenBank/DDBJ databases">
        <title>The Genome Sequence of Cryptococcus bestiolae CBS10118.</title>
        <authorList>
            <consortium name="The Broad Institute Genome Sequencing Platform"/>
            <person name="Cuomo C."/>
            <person name="Litvintseva A."/>
            <person name="Chen Y."/>
            <person name="Heitman J."/>
            <person name="Sun S."/>
            <person name="Springer D."/>
            <person name="Dromer F."/>
            <person name="Young S.K."/>
            <person name="Zeng Q."/>
            <person name="Gargeya S."/>
            <person name="Fitzgerald M."/>
            <person name="Abouelleil A."/>
            <person name="Alvarado L."/>
            <person name="Berlin A.M."/>
            <person name="Chapman S.B."/>
            <person name="Dewar J."/>
            <person name="Goldberg J."/>
            <person name="Griggs A."/>
            <person name="Gujja S."/>
            <person name="Hansen M."/>
            <person name="Howarth C."/>
            <person name="Imamovic A."/>
            <person name="Larimer J."/>
            <person name="McCowan C."/>
            <person name="Murphy C."/>
            <person name="Pearson M."/>
            <person name="Priest M."/>
            <person name="Roberts A."/>
            <person name="Saif S."/>
            <person name="Shea T."/>
            <person name="Sykes S."/>
            <person name="Wortman J."/>
            <person name="Nusbaum C."/>
            <person name="Birren B."/>
        </authorList>
    </citation>
    <scope>NUCLEOTIDE SEQUENCE [LARGE SCALE GENOMIC DNA]</scope>
    <source>
        <strain evidence="2">CBS 10118</strain>
    </source>
</reference>
<protein>
    <submittedName>
        <fullName evidence="2">Uncharacterized protein</fullName>
    </submittedName>
</protein>
<dbReference type="EMBL" id="KI894020">
    <property type="protein sequence ID" value="OCF26952.1"/>
    <property type="molecule type" value="Genomic_DNA"/>
</dbReference>
<accession>A0A1B9G7G4</accession>
<dbReference type="AlphaFoldDB" id="A0A1B9G7G4"/>
<dbReference type="EMBL" id="CP144541">
    <property type="protein sequence ID" value="WVW79302.1"/>
    <property type="molecule type" value="Genomic_DNA"/>
</dbReference>
<gene>
    <name evidence="2" type="ORF">I302_04643</name>
    <name evidence="3" type="ORF">I302_101269</name>
</gene>